<comment type="catalytic activity">
    <reaction evidence="6">
        <text>D-tagatofuranose 6-phosphate + ATP = D-tagatofuranose 1,6-bisphosphate + ADP + H(+)</text>
        <dbReference type="Rhea" id="RHEA:12420"/>
        <dbReference type="ChEBI" id="CHEBI:15378"/>
        <dbReference type="ChEBI" id="CHEBI:30616"/>
        <dbReference type="ChEBI" id="CHEBI:58694"/>
        <dbReference type="ChEBI" id="CHEBI:58695"/>
        <dbReference type="ChEBI" id="CHEBI:456216"/>
        <dbReference type="EC" id="2.7.1.144"/>
    </reaction>
</comment>
<dbReference type="InterPro" id="IPR011611">
    <property type="entry name" value="PfkB_dom"/>
</dbReference>
<keyword evidence="2 6" id="KW-0808">Transferase</keyword>
<keyword evidence="6" id="KW-0423">Lactose metabolism</keyword>
<evidence type="ECO:0000256" key="5">
    <source>
        <dbReference type="ARBA" id="ARBA00022840"/>
    </source>
</evidence>
<dbReference type="PANTHER" id="PTHR46566:SF2">
    <property type="entry name" value="ATP-DEPENDENT 6-PHOSPHOFRUCTOKINASE ISOZYME 2"/>
    <property type="match status" value="1"/>
</dbReference>
<keyword evidence="5 6" id="KW-0067">ATP-binding</keyword>
<evidence type="ECO:0000313" key="8">
    <source>
        <dbReference type="EMBL" id="MET3533642.1"/>
    </source>
</evidence>
<evidence type="ECO:0000313" key="9">
    <source>
        <dbReference type="Proteomes" id="UP001549134"/>
    </source>
</evidence>
<proteinExistence type="inferred from homology"/>
<organism evidence="8 9">
    <name type="scientific">Streptococcus parasuis</name>
    <dbReference type="NCBI Taxonomy" id="1501662"/>
    <lineage>
        <taxon>Bacteria</taxon>
        <taxon>Bacillati</taxon>
        <taxon>Bacillota</taxon>
        <taxon>Bacilli</taxon>
        <taxon>Lactobacillales</taxon>
        <taxon>Streptococcaceae</taxon>
        <taxon>Streptococcus</taxon>
    </lineage>
</organism>
<evidence type="ECO:0000256" key="6">
    <source>
        <dbReference type="PIRNR" id="PIRNR000535"/>
    </source>
</evidence>
<dbReference type="InterPro" id="IPR017583">
    <property type="entry name" value="Tagatose/fructose_Pkinase"/>
</dbReference>
<dbReference type="EMBL" id="JBEPLX010000006">
    <property type="protein sequence ID" value="MET3533642.1"/>
    <property type="molecule type" value="Genomic_DNA"/>
</dbReference>
<evidence type="ECO:0000259" key="7">
    <source>
        <dbReference type="Pfam" id="PF00294"/>
    </source>
</evidence>
<evidence type="ECO:0000256" key="2">
    <source>
        <dbReference type="ARBA" id="ARBA00022679"/>
    </source>
</evidence>
<feature type="domain" description="Carbohydrate kinase PfkB" evidence="7">
    <location>
        <begin position="35"/>
        <end position="305"/>
    </location>
</feature>
<comment type="caution">
    <text evidence="8">The sequence shown here is derived from an EMBL/GenBank/DDBJ whole genome shotgun (WGS) entry which is preliminary data.</text>
</comment>
<dbReference type="Proteomes" id="UP001549134">
    <property type="component" value="Unassembled WGS sequence"/>
</dbReference>
<evidence type="ECO:0000256" key="3">
    <source>
        <dbReference type="ARBA" id="ARBA00022741"/>
    </source>
</evidence>
<evidence type="ECO:0000256" key="4">
    <source>
        <dbReference type="ARBA" id="ARBA00022777"/>
    </source>
</evidence>
<keyword evidence="9" id="KW-1185">Reference proteome</keyword>
<keyword evidence="3 6" id="KW-0547">Nucleotide-binding</keyword>
<dbReference type="EC" id="2.7.1.144" evidence="6"/>
<comment type="similarity">
    <text evidence="6">Belongs to the carbohydrate kinase PfkB family. LacC subfamily.</text>
</comment>
<reference evidence="8 9" key="1">
    <citation type="submission" date="2024-06" db="EMBL/GenBank/DDBJ databases">
        <title>Genomic Encyclopedia of Type Strains, Phase IV (KMG-IV): sequencing the most valuable type-strain genomes for metagenomic binning, comparative biology and taxonomic classification.</title>
        <authorList>
            <person name="Goeker M."/>
        </authorList>
    </citation>
    <scope>NUCLEOTIDE SEQUENCE [LARGE SCALE GENOMIC DNA]</scope>
    <source>
        <strain evidence="8 9">DSM 29126</strain>
    </source>
</reference>
<dbReference type="PANTHER" id="PTHR46566">
    <property type="entry name" value="1-PHOSPHOFRUCTOKINASE-RELATED"/>
    <property type="match status" value="1"/>
</dbReference>
<dbReference type="InterPro" id="IPR029056">
    <property type="entry name" value="Ribokinase-like"/>
</dbReference>
<name>A0ABV2ESK9_9STRE</name>
<keyword evidence="4" id="KW-0418">Kinase</keyword>
<dbReference type="Gene3D" id="3.40.1190.20">
    <property type="match status" value="1"/>
</dbReference>
<evidence type="ECO:0000256" key="1">
    <source>
        <dbReference type="ARBA" id="ARBA00005380"/>
    </source>
</evidence>
<dbReference type="Pfam" id="PF00294">
    <property type="entry name" value="PfkB"/>
    <property type="match status" value="1"/>
</dbReference>
<gene>
    <name evidence="8" type="ORF">ABID50_000798</name>
</gene>
<dbReference type="SUPFAM" id="SSF53613">
    <property type="entry name" value="Ribokinase-like"/>
    <property type="match status" value="1"/>
</dbReference>
<comment type="similarity">
    <text evidence="1">Belongs to the carbohydrate kinase pfkB family.</text>
</comment>
<comment type="pathway">
    <text evidence="6">Carbohydrate metabolism; D-tagatose 6-phosphate degradation; D-glyceraldehyde 3-phosphate and glycerone phosphate from D-tagatose 6-phosphate: step 1/2.</text>
</comment>
<sequence length="329" mass="37162">MELSFYFFAYIQYNNIKIEKGTAKIHLICPNPALDRTLLVEKIERNIPLRPTEVRDYPGGKSFNVAYALRENGVTDFNIHTILGGQICRYIQELNTDSGNALRVVENSQNTRTCNIYVETSTGDVVLFYEKCFELTAELLEQFTQQIENSLQAGDILVFSGSLMTGMPDDYIQQFIEKYPKVLTILDTSGPALRAAFQARPALIKINNEELKEIYPELDEESPEDILRILKDVTPHENIIITMGGRGSLAKIGQRFFRIQSPKKEARNPIAAGDFYLGVLVKGISQNQDPEIFLKEAAAFATANCLNYFPEVEAEQFEAIVDTILLEEL</sequence>
<protein>
    <recommendedName>
        <fullName evidence="6">Tagatose-6-phosphate kinase</fullName>
        <ecNumber evidence="6">2.7.1.144</ecNumber>
    </recommendedName>
</protein>
<dbReference type="PIRSF" id="PIRSF000535">
    <property type="entry name" value="1PFK/6PFK/LacC"/>
    <property type="match status" value="1"/>
</dbReference>
<accession>A0ABV2ESK9</accession>